<evidence type="ECO:0008006" key="3">
    <source>
        <dbReference type="Google" id="ProtNLM"/>
    </source>
</evidence>
<keyword evidence="2" id="KW-1185">Reference proteome</keyword>
<sequence>MAIEPDTKDWTWVTERRCPECGFDPTQIRSDQVSGHLLANADEWLDVVRRPDAAARRDPGKWSDLEYACHVRDVHRVMKERVALMQIEDSPTFPSWDQDATALEDRYDLQDPLIVGDEIGRSARDAAREYDRVTDWSRAGLRSGGAHFTIGSIALYHLHDVVHHLWDVQ</sequence>
<dbReference type="InterPro" id="IPR034660">
    <property type="entry name" value="DinB/YfiT-like"/>
</dbReference>
<organism evidence="1 2">
    <name type="scientific">Rarobacter faecitabidus</name>
    <dbReference type="NCBI Taxonomy" id="13243"/>
    <lineage>
        <taxon>Bacteria</taxon>
        <taxon>Bacillati</taxon>
        <taxon>Actinomycetota</taxon>
        <taxon>Actinomycetes</taxon>
        <taxon>Micrococcales</taxon>
        <taxon>Rarobacteraceae</taxon>
        <taxon>Rarobacter</taxon>
    </lineage>
</organism>
<protein>
    <recommendedName>
        <fullName evidence="3">DinB family protein</fullName>
    </recommendedName>
</protein>
<proteinExistence type="predicted"/>
<evidence type="ECO:0000313" key="2">
    <source>
        <dbReference type="Proteomes" id="UP000315389"/>
    </source>
</evidence>
<comment type="caution">
    <text evidence="1">The sequence shown here is derived from an EMBL/GenBank/DDBJ whole genome shotgun (WGS) entry which is preliminary data.</text>
</comment>
<dbReference type="Gene3D" id="1.20.120.450">
    <property type="entry name" value="dinb family like domain"/>
    <property type="match status" value="1"/>
</dbReference>
<accession>A0A542ZUF4</accession>
<dbReference type="AlphaFoldDB" id="A0A542ZUF4"/>
<dbReference type="OrthoDB" id="3376896at2"/>
<dbReference type="EMBL" id="VFOS01000001">
    <property type="protein sequence ID" value="TQL63972.1"/>
    <property type="molecule type" value="Genomic_DNA"/>
</dbReference>
<gene>
    <name evidence="1" type="ORF">FB461_0455</name>
</gene>
<dbReference type="Proteomes" id="UP000315389">
    <property type="component" value="Unassembled WGS sequence"/>
</dbReference>
<dbReference type="RefSeq" id="WP_142118567.1">
    <property type="nucleotide sequence ID" value="NZ_BAAASV010000003.1"/>
</dbReference>
<reference evidence="1 2" key="1">
    <citation type="submission" date="2019-06" db="EMBL/GenBank/DDBJ databases">
        <title>Sequencing the genomes of 1000 actinobacteria strains.</title>
        <authorList>
            <person name="Klenk H.-P."/>
        </authorList>
    </citation>
    <scope>NUCLEOTIDE SEQUENCE [LARGE SCALE GENOMIC DNA]</scope>
    <source>
        <strain evidence="1 2">DSM 4813</strain>
    </source>
</reference>
<evidence type="ECO:0000313" key="1">
    <source>
        <dbReference type="EMBL" id="TQL63972.1"/>
    </source>
</evidence>
<name>A0A542ZUF4_RARFA</name>
<dbReference type="SUPFAM" id="SSF109854">
    <property type="entry name" value="DinB/YfiT-like putative metalloenzymes"/>
    <property type="match status" value="1"/>
</dbReference>